<dbReference type="Pfam" id="PF10358">
    <property type="entry name" value="NT-C2"/>
    <property type="match status" value="1"/>
</dbReference>
<evidence type="ECO:0000256" key="1">
    <source>
        <dbReference type="SAM" id="MobiDB-lite"/>
    </source>
</evidence>
<dbReference type="EMBL" id="KK784885">
    <property type="protein sequence ID" value="KDO73567.1"/>
    <property type="molecule type" value="Genomic_DNA"/>
</dbReference>
<feature type="region of interest" description="Disordered" evidence="1">
    <location>
        <begin position="980"/>
        <end position="1004"/>
    </location>
</feature>
<dbReference type="PANTHER" id="PTHR33414:SF10">
    <property type="entry name" value="PROTEIN PLASTID MOVEMENT IMPAIRED 1-RELATED 2"/>
    <property type="match status" value="1"/>
</dbReference>
<feature type="region of interest" description="Disordered" evidence="1">
    <location>
        <begin position="54"/>
        <end position="73"/>
    </location>
</feature>
<reference evidence="3 4" key="1">
    <citation type="submission" date="2014-04" db="EMBL/GenBank/DDBJ databases">
        <authorList>
            <consortium name="International Citrus Genome Consortium"/>
            <person name="Gmitter F."/>
            <person name="Chen C."/>
            <person name="Farmerie W."/>
            <person name="Harkins T."/>
            <person name="Desany B."/>
            <person name="Mohiuddin M."/>
            <person name="Kodira C."/>
            <person name="Borodovsky M."/>
            <person name="Lomsadze A."/>
            <person name="Burns P."/>
            <person name="Jenkins J."/>
            <person name="Prochnik S."/>
            <person name="Shu S."/>
            <person name="Chapman J."/>
            <person name="Pitluck S."/>
            <person name="Schmutz J."/>
            <person name="Rokhsar D."/>
        </authorList>
    </citation>
    <scope>NUCLEOTIDE SEQUENCE</scope>
</reference>
<dbReference type="Proteomes" id="UP000027120">
    <property type="component" value="Unassembled WGS sequence"/>
</dbReference>
<dbReference type="InterPro" id="IPR048972">
    <property type="entry name" value="PMI1_PMIR1-2_C"/>
</dbReference>
<dbReference type="PANTHER" id="PTHR33414">
    <property type="entry name" value="PROTEIN PLASTID MOVEMENT IMPAIRED 1-RELATED 1"/>
    <property type="match status" value="1"/>
</dbReference>
<feature type="region of interest" description="Disordered" evidence="1">
    <location>
        <begin position="1"/>
        <end position="21"/>
    </location>
</feature>
<keyword evidence="4" id="KW-1185">Reference proteome</keyword>
<evidence type="ECO:0000313" key="4">
    <source>
        <dbReference type="Proteomes" id="UP000027120"/>
    </source>
</evidence>
<dbReference type="PaxDb" id="2711-XP_006474452.1"/>
<feature type="compositionally biased region" description="Basic and acidic residues" evidence="1">
    <location>
        <begin position="1"/>
        <end position="14"/>
    </location>
</feature>
<evidence type="ECO:0000313" key="3">
    <source>
        <dbReference type="EMBL" id="KDO73567.1"/>
    </source>
</evidence>
<feature type="compositionally biased region" description="Polar residues" evidence="1">
    <location>
        <begin position="62"/>
        <end position="71"/>
    </location>
</feature>
<dbReference type="PROSITE" id="PS51840">
    <property type="entry name" value="C2_NT"/>
    <property type="match status" value="1"/>
</dbReference>
<gene>
    <name evidence="3" type="ORF">CISIN_1g001499mg</name>
</gene>
<protein>
    <recommendedName>
        <fullName evidence="2">C2 NT-type domain-containing protein</fullName>
    </recommendedName>
</protein>
<name>A0A067GDI4_CITSI</name>
<evidence type="ECO:0000259" key="2">
    <source>
        <dbReference type="PROSITE" id="PS51840"/>
    </source>
</evidence>
<organism evidence="3 4">
    <name type="scientific">Citrus sinensis</name>
    <name type="common">Sweet orange</name>
    <name type="synonym">Citrus aurantium var. sinensis</name>
    <dbReference type="NCBI Taxonomy" id="2711"/>
    <lineage>
        <taxon>Eukaryota</taxon>
        <taxon>Viridiplantae</taxon>
        <taxon>Streptophyta</taxon>
        <taxon>Embryophyta</taxon>
        <taxon>Tracheophyta</taxon>
        <taxon>Spermatophyta</taxon>
        <taxon>Magnoliopsida</taxon>
        <taxon>eudicotyledons</taxon>
        <taxon>Gunneridae</taxon>
        <taxon>Pentapetalae</taxon>
        <taxon>rosids</taxon>
        <taxon>malvids</taxon>
        <taxon>Sapindales</taxon>
        <taxon>Rutaceae</taxon>
        <taxon>Aurantioideae</taxon>
        <taxon>Citrus</taxon>
    </lineage>
</organism>
<dbReference type="InterPro" id="IPR019448">
    <property type="entry name" value="NT-C2"/>
</dbReference>
<sequence>MSLSKIDLENDSSDRNSSSSRLLHDIEAISKALYLQRPPPKSLIFPYERRSKSAERTRFTEPKSNPNSGNFNEKVLQKNKKFSSLWNWKKPLKALAHIRDHRFNICFFLHVHSIEGLPMNFNDCSLHVFWKRKDDVLATRPSRILQGTAEFEETLMYKCSVYGGRSGAHSSAKYEVKLSLIYASVVGAPGVDTGKHWVDLTRLLPLTLEELEGEKSVGTWTTSFKLAEKAKGATLNVSFGFKVMKDNLSESKNNRNVSELINLTEDRSMALESVKGLAVNNYNEMLKRVGSVPRNSSHRSFLSYTSHEVSPILGLELSKSINFLYEKLNEANLNGSKEFNLSSEYVEPPNNHNFESAKDFGESEFDCSEFTVVEKGIEVSEKEHLEPKGSVQTIDDPVVETINVDEITGGDNIALEEKMKSNSKEDTCGSYIDEVLVNDGKHEDRTLCTTGSTIQELELIFDDMFISELKDLESPLAIDELLEQENYMEIKSNYRASKTSKTSLSLDDATESVASDFLKMLGIDQAPSGFTSDSNPESPRELLLREFEKEALNSGSSIFDFDVREEDQLEFSCNAPTGSSSQDSCRDFVLFPIIRGSDGEHNRADQLLKNRRKANILEDLETECLMREWGLNESAFQSSPRYCSDGFGSPVELPPENPSELPPLGDGFGPLIETKSGGYLRSMNPSLLRNAKNLGSLVVQVSRPVVLPAEVGSEIIDILHHLASVGIKKLSMQLNKLMPLEDITGKTLQEVAQEAAPRMLVSERQTSLQYGSLFAQDSFAGREKEEELRFGWTNDCMRSSLIVGEMGKGFLSTTDFACLAMNGIEALLIDGLRIQCGMSDEDAPSCIRTHSAGLQLSDVRDGANDIDELMDLSVTLDEWLNLDNGIIDDEDQISLHTVKTAHHSQCIDFVSGTLIREVSCDKASGKTHTLLRNNFTVALMVLLRDPLRNYEPVGTSMLALFQVERIFGHVKPKIYSAMRDRNERTDGEANSEEEEVTVKRGEEKEEYKETTPWFKLSEVHLAGLNAELGKNHLWGSRTQQQSGTRWLLASGMASQKNIHFPIQRPL</sequence>
<dbReference type="Pfam" id="PF21745">
    <property type="entry name" value="PMI1_PMIR1-2_C"/>
    <property type="match status" value="1"/>
</dbReference>
<dbReference type="STRING" id="2711.A0A067GDI4"/>
<feature type="domain" description="C2 NT-type" evidence="2">
    <location>
        <begin position="95"/>
        <end position="243"/>
    </location>
</feature>
<dbReference type="InterPro" id="IPR039614">
    <property type="entry name" value="PMI1-like"/>
</dbReference>
<accession>A0A067GDI4</accession>
<dbReference type="AlphaFoldDB" id="A0A067GDI4"/>
<dbReference type="eggNOG" id="ENOG502RCB9">
    <property type="taxonomic scope" value="Eukaryota"/>
</dbReference>
<proteinExistence type="predicted"/>